<accession>A0A0I9S3B9</accession>
<gene>
    <name evidence="1" type="ORF">EC80_019705</name>
    <name evidence="2" type="ORF">FOC69_23065</name>
</gene>
<reference evidence="1 3" key="2">
    <citation type="submission" date="2019-03" db="EMBL/GenBank/DDBJ databases">
        <title>Complete genome assembly of MDR B. fragilis.</title>
        <authorList>
            <person name="Sydenham T.V."/>
            <person name="Hasman H."/>
            <person name="Justesen U.S."/>
        </authorList>
    </citation>
    <scope>NUCLEOTIDE SEQUENCE [LARGE SCALE GENOMIC DNA]</scope>
    <source>
        <strain evidence="1 3">DCMSKEJBY0001B</strain>
    </source>
</reference>
<evidence type="ECO:0000313" key="3">
    <source>
        <dbReference type="Proteomes" id="UP000036847"/>
    </source>
</evidence>
<evidence type="ECO:0000313" key="2">
    <source>
        <dbReference type="EMBL" id="QKH87067.1"/>
    </source>
</evidence>
<evidence type="ECO:0000313" key="4">
    <source>
        <dbReference type="Proteomes" id="UP000501467"/>
    </source>
</evidence>
<name>A0A0I9S3B9_BACFG</name>
<dbReference type="Proteomes" id="UP000036847">
    <property type="component" value="Chromosome"/>
</dbReference>
<dbReference type="Proteomes" id="UP000501467">
    <property type="component" value="Chromosome"/>
</dbReference>
<proteinExistence type="predicted"/>
<sequence>MIESYIEDANIQNINTCQASLARYINEKRLIGNIKNGVFKPLSISSILVYISSIWEEMEKDKPHKAIIRKNTHNELS</sequence>
<dbReference type="EMBL" id="CP054003">
    <property type="protein sequence ID" value="QKH87067.1"/>
    <property type="molecule type" value="Genomic_DNA"/>
</dbReference>
<reference evidence="2 4" key="3">
    <citation type="submission" date="2020-05" db="EMBL/GenBank/DDBJ databases">
        <title>FDA dAtabase for Regulatory Grade micrObial Sequences (FDA-ARGOS): Supporting development and validation of Infectious Disease Dx tests.</title>
        <authorList>
            <person name="Bojja K."/>
            <person name="Kessler A."/>
            <person name="Tallon L."/>
            <person name="Sadzewicz L."/>
            <person name="Zhao X."/>
            <person name="Vavikolanu K."/>
            <person name="Mehta A."/>
            <person name="Aluvathingal J."/>
            <person name="Nadendla S."/>
            <person name="Myers T."/>
            <person name="Yan Y."/>
            <person name="Sichtig H."/>
        </authorList>
    </citation>
    <scope>NUCLEOTIDE SEQUENCE [LARGE SCALE GENOMIC DNA]</scope>
    <source>
        <strain evidence="2 4">FDAARGOS_763</strain>
    </source>
</reference>
<reference evidence="1" key="1">
    <citation type="book" date="2014" name="THE 24TH EUROPEAN CONGRESS OF CLINICAL MICROBIOLOGY AND INFECTIOUS DISEASES" publisher="ECCMID 2014" city="Barcelona, Spain">
        <title>Identification of resistance genes in three multidrug-resistant Bacteroides fragilis isolates by whole genome sequencing.</title>
        <editorList>
            <person name="Unknown"/>
            <person name="A."/>
        </editorList>
        <authorList>
            <person name="Sydenham T.V."/>
            <person name="Hasman H."/>
            <person name="Wang M."/>
            <person name="Soki J."/>
            <person name="Nagy E."/>
            <person name="Justesen U.S."/>
        </authorList>
    </citation>
    <scope>NUCLEOTIDE SEQUENCE</scope>
    <source>
        <strain evidence="1">DCMSKEJBY0001B</strain>
    </source>
</reference>
<dbReference type="AlphaFoldDB" id="A0A0I9S3B9"/>
<dbReference type="EMBL" id="CP036546">
    <property type="protein sequence ID" value="QCQ46892.1"/>
    <property type="molecule type" value="Genomic_DNA"/>
</dbReference>
<organism evidence="1 3">
    <name type="scientific">Bacteroides fragilis</name>
    <dbReference type="NCBI Taxonomy" id="817"/>
    <lineage>
        <taxon>Bacteria</taxon>
        <taxon>Pseudomonadati</taxon>
        <taxon>Bacteroidota</taxon>
        <taxon>Bacteroidia</taxon>
        <taxon>Bacteroidales</taxon>
        <taxon>Bacteroidaceae</taxon>
        <taxon>Bacteroides</taxon>
    </lineage>
</organism>
<evidence type="ECO:0000313" key="1">
    <source>
        <dbReference type="EMBL" id="QCQ46892.1"/>
    </source>
</evidence>
<dbReference type="RefSeq" id="WP_005780393.1">
    <property type="nucleotide sequence ID" value="NZ_CABJEQ010000002.1"/>
</dbReference>
<protein>
    <submittedName>
        <fullName evidence="1">Uncharacterized protein</fullName>
    </submittedName>
</protein>